<keyword evidence="2" id="KW-1185">Reference proteome</keyword>
<dbReference type="Proteomes" id="UP000250429">
    <property type="component" value="Unassembled WGS sequence"/>
</dbReference>
<protein>
    <submittedName>
        <fullName evidence="1">Uncharacterized protein</fullName>
    </submittedName>
</protein>
<sequence>MFYPSFGTKQVEIFLFIKLKSAILIFKNRNCAFLFQKIYCEEVFYNVNILPTLFQSTAA</sequence>
<dbReference type="AlphaFoldDB" id="A0A329U7G2"/>
<evidence type="ECO:0000313" key="1">
    <source>
        <dbReference type="EMBL" id="RAW57054.1"/>
    </source>
</evidence>
<accession>A0A329U7G2</accession>
<organism evidence="1 2">
    <name type="scientific">Faecalibacterium hattorii</name>
    <dbReference type="NCBI Taxonomy" id="2935520"/>
    <lineage>
        <taxon>Bacteria</taxon>
        <taxon>Bacillati</taxon>
        <taxon>Bacillota</taxon>
        <taxon>Clostridia</taxon>
        <taxon>Eubacteriales</taxon>
        <taxon>Oscillospiraceae</taxon>
        <taxon>Faecalibacterium</taxon>
    </lineage>
</organism>
<reference evidence="1 2" key="1">
    <citation type="submission" date="2018-02" db="EMBL/GenBank/DDBJ databases">
        <title>Complete genome sequencing of Faecalibacterium prausnitzii strains isolated from the human gut.</title>
        <authorList>
            <person name="Fitzgerald B.C."/>
            <person name="Shkoporov A.N."/>
            <person name="Ross P.R."/>
            <person name="Hill C."/>
        </authorList>
    </citation>
    <scope>NUCLEOTIDE SEQUENCE [LARGE SCALE GENOMIC DNA]</scope>
    <source>
        <strain evidence="1 2">APC922/41-1</strain>
    </source>
</reference>
<proteinExistence type="predicted"/>
<evidence type="ECO:0000313" key="2">
    <source>
        <dbReference type="Proteomes" id="UP000250429"/>
    </source>
</evidence>
<name>A0A329U7G2_9FIRM</name>
<comment type="caution">
    <text evidence="1">The sequence shown here is derived from an EMBL/GenBank/DDBJ whole genome shotgun (WGS) entry which is preliminary data.</text>
</comment>
<gene>
    <name evidence="1" type="ORF">C4N23_11625</name>
</gene>
<dbReference type="EMBL" id="PRLC01000018">
    <property type="protein sequence ID" value="RAW57054.1"/>
    <property type="molecule type" value="Genomic_DNA"/>
</dbReference>